<protein>
    <submittedName>
        <fullName evidence="4">Nuclear transport factor 2 family protein</fullName>
    </submittedName>
</protein>
<dbReference type="AlphaFoldDB" id="A0A848G9Y0"/>
<dbReference type="Pfam" id="PF24125">
    <property type="entry name" value="Cds6_C"/>
    <property type="match status" value="1"/>
</dbReference>
<evidence type="ECO:0000313" key="4">
    <source>
        <dbReference type="EMBL" id="NML28074.1"/>
    </source>
</evidence>
<dbReference type="Proteomes" id="UP000580043">
    <property type="component" value="Unassembled WGS sequence"/>
</dbReference>
<sequence length="263" mass="28594">MKSLTQSQNYHPSSSLTTGQTLMWIVGGVMLMFLVISLLFVAKLGSEGRLPFLQKRSANLTPSSSDITTQKANQPPVAPPVPASSTEVAAVEVTADTLRPEAKANFVAGAESVLPADIAQLSKEDSTNRAATPSNPSPAAPSPQSAEHASGMAEEVARNIEGWVRDWESKDVSAYLAHYAPDFRPANQLGYNTWLQQRKERLGRPGDISIRISSPEIKIKGERASARFVQNYSGGGQRLSEIKTLDLVRNEQRWLIVAERIGQ</sequence>
<keyword evidence="5" id="KW-1185">Reference proteome</keyword>
<dbReference type="Gene3D" id="3.10.450.50">
    <property type="match status" value="1"/>
</dbReference>
<gene>
    <name evidence="4" type="ORF">HHL15_20145</name>
</gene>
<keyword evidence="2" id="KW-1133">Transmembrane helix</keyword>
<keyword evidence="2" id="KW-0812">Transmembrane</keyword>
<evidence type="ECO:0000256" key="1">
    <source>
        <dbReference type="SAM" id="MobiDB-lite"/>
    </source>
</evidence>
<comment type="caution">
    <text evidence="4">The sequence shown here is derived from an EMBL/GenBank/DDBJ whole genome shotgun (WGS) entry which is preliminary data.</text>
</comment>
<keyword evidence="2" id="KW-0472">Membrane</keyword>
<feature type="domain" description="Cds6 C-terminal" evidence="3">
    <location>
        <begin position="156"/>
        <end position="259"/>
    </location>
</feature>
<feature type="region of interest" description="Disordered" evidence="1">
    <location>
        <begin position="123"/>
        <end position="153"/>
    </location>
</feature>
<feature type="transmembrane region" description="Helical" evidence="2">
    <location>
        <begin position="22"/>
        <end position="42"/>
    </location>
</feature>
<feature type="compositionally biased region" description="Polar residues" evidence="1">
    <location>
        <begin position="60"/>
        <end position="73"/>
    </location>
</feature>
<dbReference type="SUPFAM" id="SSF54427">
    <property type="entry name" value="NTF2-like"/>
    <property type="match status" value="1"/>
</dbReference>
<reference evidence="4 5" key="1">
    <citation type="submission" date="2020-04" db="EMBL/GenBank/DDBJ databases">
        <title>Zoogloea sp. G-4-1-14 isolated from soil.</title>
        <authorList>
            <person name="Dahal R.H."/>
        </authorList>
    </citation>
    <scope>NUCLEOTIDE SEQUENCE [LARGE SCALE GENOMIC DNA]</scope>
    <source>
        <strain evidence="4 5">G-4-1-14</strain>
    </source>
</reference>
<evidence type="ECO:0000313" key="5">
    <source>
        <dbReference type="Proteomes" id="UP000580043"/>
    </source>
</evidence>
<evidence type="ECO:0000259" key="3">
    <source>
        <dbReference type="Pfam" id="PF24125"/>
    </source>
</evidence>
<dbReference type="RefSeq" id="WP_169147606.1">
    <property type="nucleotide sequence ID" value="NZ_JABBGA010000021.1"/>
</dbReference>
<feature type="region of interest" description="Disordered" evidence="1">
    <location>
        <begin position="60"/>
        <end position="85"/>
    </location>
</feature>
<organism evidence="4 5">
    <name type="scientific">Zoogloea dura</name>
    <dbReference type="NCBI Taxonomy" id="2728840"/>
    <lineage>
        <taxon>Bacteria</taxon>
        <taxon>Pseudomonadati</taxon>
        <taxon>Pseudomonadota</taxon>
        <taxon>Betaproteobacteria</taxon>
        <taxon>Rhodocyclales</taxon>
        <taxon>Zoogloeaceae</taxon>
        <taxon>Zoogloea</taxon>
    </lineage>
</organism>
<accession>A0A848G9Y0</accession>
<proteinExistence type="predicted"/>
<dbReference type="EMBL" id="JABBGA010000021">
    <property type="protein sequence ID" value="NML28074.1"/>
    <property type="molecule type" value="Genomic_DNA"/>
</dbReference>
<dbReference type="InterPro" id="IPR056203">
    <property type="entry name" value="Cds6_C"/>
</dbReference>
<evidence type="ECO:0000256" key="2">
    <source>
        <dbReference type="SAM" id="Phobius"/>
    </source>
</evidence>
<dbReference type="InterPro" id="IPR032710">
    <property type="entry name" value="NTF2-like_dom_sf"/>
</dbReference>
<name>A0A848G9Y0_9RHOO</name>